<organism evidence="1 2">
    <name type="scientific">Saponaria officinalis</name>
    <name type="common">Common soapwort</name>
    <name type="synonym">Lychnis saponaria</name>
    <dbReference type="NCBI Taxonomy" id="3572"/>
    <lineage>
        <taxon>Eukaryota</taxon>
        <taxon>Viridiplantae</taxon>
        <taxon>Streptophyta</taxon>
        <taxon>Embryophyta</taxon>
        <taxon>Tracheophyta</taxon>
        <taxon>Spermatophyta</taxon>
        <taxon>Magnoliopsida</taxon>
        <taxon>eudicotyledons</taxon>
        <taxon>Gunneridae</taxon>
        <taxon>Pentapetalae</taxon>
        <taxon>Caryophyllales</taxon>
        <taxon>Caryophyllaceae</taxon>
        <taxon>Caryophylleae</taxon>
        <taxon>Saponaria</taxon>
    </lineage>
</organism>
<evidence type="ECO:0000313" key="2">
    <source>
        <dbReference type="Proteomes" id="UP001443914"/>
    </source>
</evidence>
<reference evidence="1" key="1">
    <citation type="submission" date="2024-03" db="EMBL/GenBank/DDBJ databases">
        <title>WGS assembly of Saponaria officinalis var. Norfolk2.</title>
        <authorList>
            <person name="Jenkins J."/>
            <person name="Shu S."/>
            <person name="Grimwood J."/>
            <person name="Barry K."/>
            <person name="Goodstein D."/>
            <person name="Schmutz J."/>
            <person name="Leebens-Mack J."/>
            <person name="Osbourn A."/>
        </authorList>
    </citation>
    <scope>NUCLEOTIDE SEQUENCE [LARGE SCALE GENOMIC DNA]</scope>
    <source>
        <strain evidence="1">JIC</strain>
    </source>
</reference>
<accession>A0AAW1HXS9</accession>
<protein>
    <recommendedName>
        <fullName evidence="3">Secreted protein</fullName>
    </recommendedName>
</protein>
<evidence type="ECO:0008006" key="3">
    <source>
        <dbReference type="Google" id="ProtNLM"/>
    </source>
</evidence>
<gene>
    <name evidence="1" type="ORF">RND81_10G004200</name>
</gene>
<proteinExistence type="predicted"/>
<evidence type="ECO:0000313" key="1">
    <source>
        <dbReference type="EMBL" id="KAK9681461.1"/>
    </source>
</evidence>
<dbReference type="EMBL" id="JBDFQZ010000010">
    <property type="protein sequence ID" value="KAK9681461.1"/>
    <property type="molecule type" value="Genomic_DNA"/>
</dbReference>
<dbReference type="Proteomes" id="UP001443914">
    <property type="component" value="Unassembled WGS sequence"/>
</dbReference>
<sequence>MALHKAARVLFLLCQTSFTISLSLSLSFHQFRMLDYGRRRRRRRRRRRQSDSPTSIQIHTSCAIRMVRANHDHCVSTTVRVISLSSSFTVQHRTRPPLFICSNSTL</sequence>
<dbReference type="AlphaFoldDB" id="A0AAW1HXS9"/>
<comment type="caution">
    <text evidence="1">The sequence shown here is derived from an EMBL/GenBank/DDBJ whole genome shotgun (WGS) entry which is preliminary data.</text>
</comment>
<name>A0AAW1HXS9_SAPOF</name>
<keyword evidence="2" id="KW-1185">Reference proteome</keyword>